<dbReference type="Gene3D" id="3.40.50.2300">
    <property type="match status" value="2"/>
</dbReference>
<evidence type="ECO:0000256" key="1">
    <source>
        <dbReference type="ARBA" id="ARBA00022729"/>
    </source>
</evidence>
<evidence type="ECO:0000313" key="4">
    <source>
        <dbReference type="EMBL" id="MFC6392105.1"/>
    </source>
</evidence>
<feature type="signal peptide" evidence="2">
    <location>
        <begin position="1"/>
        <end position="24"/>
    </location>
</feature>
<dbReference type="RefSeq" id="WP_192284364.1">
    <property type="nucleotide sequence ID" value="NZ_JBHSTT010000094.1"/>
</dbReference>
<protein>
    <submittedName>
        <fullName evidence="4">BMP family ABC transporter substrate-binding protein</fullName>
    </submittedName>
</protein>
<gene>
    <name evidence="4" type="ORF">ACFQDP_22635</name>
</gene>
<proteinExistence type="predicted"/>
<name>A0ABW1WYH9_9HYPH</name>
<dbReference type="Proteomes" id="UP001596237">
    <property type="component" value="Unassembled WGS sequence"/>
</dbReference>
<dbReference type="PANTHER" id="PTHR43208">
    <property type="entry name" value="ABC TRANSPORTER SUBSTRATE-BINDING PROTEIN"/>
    <property type="match status" value="1"/>
</dbReference>
<dbReference type="InterPro" id="IPR003760">
    <property type="entry name" value="PnrA-like"/>
</dbReference>
<accession>A0ABW1WYH9</accession>
<dbReference type="EMBL" id="JBHSTT010000094">
    <property type="protein sequence ID" value="MFC6392105.1"/>
    <property type="molecule type" value="Genomic_DNA"/>
</dbReference>
<feature type="chain" id="PRO_5045260464" evidence="2">
    <location>
        <begin position="25"/>
        <end position="361"/>
    </location>
</feature>
<evidence type="ECO:0000313" key="5">
    <source>
        <dbReference type="Proteomes" id="UP001596237"/>
    </source>
</evidence>
<feature type="domain" description="ABC transporter substrate-binding protein PnrA-like" evidence="3">
    <location>
        <begin position="34"/>
        <end position="276"/>
    </location>
</feature>
<dbReference type="Pfam" id="PF02608">
    <property type="entry name" value="Bmp"/>
    <property type="match status" value="1"/>
</dbReference>
<keyword evidence="1 2" id="KW-0732">Signal</keyword>
<dbReference type="PANTHER" id="PTHR43208:SF1">
    <property type="entry name" value="ABC TRANSPORTER SUBSTRATE-BINDING PROTEIN"/>
    <property type="match status" value="1"/>
</dbReference>
<comment type="caution">
    <text evidence="4">The sequence shown here is derived from an EMBL/GenBank/DDBJ whole genome shotgun (WGS) entry which is preliminary data.</text>
</comment>
<dbReference type="CDD" id="cd19963">
    <property type="entry name" value="PBP1_BMP-like"/>
    <property type="match status" value="1"/>
</dbReference>
<dbReference type="InterPro" id="IPR052910">
    <property type="entry name" value="ABC-Purine-Binding"/>
</dbReference>
<sequence>MIRSIATCAALGLAVAGQAPAAFAAPFKLEGEPKVAMILFGPKNDGGWSQAMDEARQRTEKALGISIPVAENIQETATSIRPAAELFIKRGYNIIIGTAYAFSDTFKELSEKYPKVAFVNGSGTTTGPNLESFYGRTYETHYLCGMAAGAASKSGRIGFVAANPFGIVNWTINAYELGARQMNPAAVTTAVYTGAWKDPVKERAAAAALIGQGMDVIGQHVDTPTPQIVAQEKGILATGHHRDMREFAPAATQCSSVWYWDRYFVPTIRKIQAGTWEPRPYGAFLSIKEGGPDIVCCGPAVPKEAADRIMSERQALIDGKQIFAGPLKDRDGIERVVDGAIFGDAELWKMDWFVQGVVTQR</sequence>
<organism evidence="4 5">
    <name type="scientific">Methylorubrum zatmanii</name>
    <dbReference type="NCBI Taxonomy" id="29429"/>
    <lineage>
        <taxon>Bacteria</taxon>
        <taxon>Pseudomonadati</taxon>
        <taxon>Pseudomonadota</taxon>
        <taxon>Alphaproteobacteria</taxon>
        <taxon>Hyphomicrobiales</taxon>
        <taxon>Methylobacteriaceae</taxon>
        <taxon>Methylorubrum</taxon>
    </lineage>
</organism>
<reference evidence="5" key="1">
    <citation type="journal article" date="2019" name="Int. J. Syst. Evol. Microbiol.">
        <title>The Global Catalogue of Microorganisms (GCM) 10K type strain sequencing project: providing services to taxonomists for standard genome sequencing and annotation.</title>
        <authorList>
            <consortium name="The Broad Institute Genomics Platform"/>
            <consortium name="The Broad Institute Genome Sequencing Center for Infectious Disease"/>
            <person name="Wu L."/>
            <person name="Ma J."/>
        </authorList>
    </citation>
    <scope>NUCLEOTIDE SEQUENCE [LARGE SCALE GENOMIC DNA]</scope>
    <source>
        <strain evidence="5">CCUG 36916</strain>
    </source>
</reference>
<evidence type="ECO:0000256" key="2">
    <source>
        <dbReference type="SAM" id="SignalP"/>
    </source>
</evidence>
<evidence type="ECO:0000259" key="3">
    <source>
        <dbReference type="Pfam" id="PF02608"/>
    </source>
</evidence>
<keyword evidence="5" id="KW-1185">Reference proteome</keyword>